<dbReference type="SMART" id="SM00230">
    <property type="entry name" value="CysPc"/>
    <property type="match status" value="1"/>
</dbReference>
<reference evidence="7" key="1">
    <citation type="submission" date="2017-02" db="UniProtKB">
        <authorList>
            <consortium name="WormBaseParasite"/>
        </authorList>
    </citation>
    <scope>IDENTIFICATION</scope>
</reference>
<feature type="region of interest" description="Disordered" evidence="4">
    <location>
        <begin position="24"/>
        <end position="43"/>
    </location>
</feature>
<dbReference type="Proteomes" id="UP000046393">
    <property type="component" value="Unplaced"/>
</dbReference>
<evidence type="ECO:0000259" key="5">
    <source>
        <dbReference type="PROSITE" id="PS50203"/>
    </source>
</evidence>
<dbReference type="InterPro" id="IPR036213">
    <property type="entry name" value="Calpain_III_sf"/>
</dbReference>
<dbReference type="GO" id="GO:0005737">
    <property type="term" value="C:cytoplasm"/>
    <property type="evidence" value="ECO:0007669"/>
    <property type="project" value="TreeGrafter"/>
</dbReference>
<feature type="active site" evidence="2 3">
    <location>
        <position position="169"/>
    </location>
</feature>
<dbReference type="Gene3D" id="3.90.70.10">
    <property type="entry name" value="Cysteine proteinases"/>
    <property type="match status" value="1"/>
</dbReference>
<evidence type="ECO:0000256" key="2">
    <source>
        <dbReference type="PIRSR" id="PIRSR622684-1"/>
    </source>
</evidence>
<dbReference type="Pfam" id="PF00648">
    <property type="entry name" value="Peptidase_C2"/>
    <property type="match status" value="1"/>
</dbReference>
<dbReference type="InterPro" id="IPR001300">
    <property type="entry name" value="Peptidase_C2_calpain_cat"/>
</dbReference>
<organism evidence="6 7">
    <name type="scientific">Syphacia muris</name>
    <dbReference type="NCBI Taxonomy" id="451379"/>
    <lineage>
        <taxon>Eukaryota</taxon>
        <taxon>Metazoa</taxon>
        <taxon>Ecdysozoa</taxon>
        <taxon>Nematoda</taxon>
        <taxon>Chromadorea</taxon>
        <taxon>Rhabditida</taxon>
        <taxon>Spirurina</taxon>
        <taxon>Oxyuridomorpha</taxon>
        <taxon>Oxyuroidea</taxon>
        <taxon>Oxyuridae</taxon>
        <taxon>Syphacia</taxon>
    </lineage>
</organism>
<dbReference type="SUPFAM" id="SSF49758">
    <property type="entry name" value="Calpain large subunit, middle domain (domain III)"/>
    <property type="match status" value="1"/>
</dbReference>
<feature type="active site" evidence="2 3">
    <location>
        <position position="360"/>
    </location>
</feature>
<keyword evidence="6" id="KW-1185">Reference proteome</keyword>
<dbReference type="PRINTS" id="PR00704">
    <property type="entry name" value="CALPAIN"/>
</dbReference>
<dbReference type="InterPro" id="IPR022682">
    <property type="entry name" value="Calpain_domain_III"/>
</dbReference>
<dbReference type="FunFam" id="3.90.70.10:FF:000114">
    <property type="entry name" value="Calpain a"/>
    <property type="match status" value="1"/>
</dbReference>
<feature type="compositionally biased region" description="Basic residues" evidence="4">
    <location>
        <begin position="24"/>
        <end position="37"/>
    </location>
</feature>
<feature type="active site" evidence="2 3">
    <location>
        <position position="322"/>
    </location>
</feature>
<evidence type="ECO:0000256" key="3">
    <source>
        <dbReference type="PROSITE-ProRule" id="PRU00239"/>
    </source>
</evidence>
<dbReference type="Pfam" id="PF01067">
    <property type="entry name" value="Calpain_III"/>
    <property type="match status" value="1"/>
</dbReference>
<dbReference type="GO" id="GO:0006508">
    <property type="term" value="P:proteolysis"/>
    <property type="evidence" value="ECO:0007669"/>
    <property type="project" value="UniProtKB-KW"/>
</dbReference>
<comment type="similarity">
    <text evidence="1">Belongs to the peptidase C2 family.</text>
</comment>
<keyword evidence="3" id="KW-0788">Thiol protease</keyword>
<evidence type="ECO:0000256" key="1">
    <source>
        <dbReference type="ARBA" id="ARBA00007623"/>
    </source>
</evidence>
<sequence length="571" mass="66121">MLQTTLAKRAKSVLCFNRSNNRKKPLLRRKPNTHRKNMPNSNEMFNLGGLPNELSPIAKKIYDNLYRKNLQRQVQLFSCDCHGNPKVGLDFNKERDRCLDEKVLFEDPEFPAGDESLFMKIDGRTYPSTFKAKHGGYLWKRPGEIVANPRFVIADHSRFDVTQGILNDCCLSACASTLAMHEQLLYRVVPLDQSFTENYAGIFHFQFWHYGHWVDVVIDDRLPTRNNTLVFMKSEEKNEFWSALLEKAYAKLWGSYEAIDDGCLADIMEDMTGGIVENFQVASYNRDNLHKIIETAFNNGCFITCGITYNRRRPNNGLVVGHAYGVTSMAKVCFSIMRKLFKFNQVNYYGGEVSLIRIRNPWGNSVQWNGPFSDNAPEWDAVSEEERKKLLVVKDDGEFWMHFILMVWDDFMQQFTTVHVCLLAQESLREIRDMTSSTKKRAIEWLCVEFHGEWSARNSTAGGMASDRTFCNHASFSGNLECNPQYTVRVPSNESNEVPLIIEVMQVHEKETKGRYVKRVGFAMIQRERKLYKVEASDIGEFKDWILPPTFLQDRQLYEQLAEAAYFRQLV</sequence>
<dbReference type="PANTHER" id="PTHR10183:SF433">
    <property type="entry name" value="CALPAIN-A-RELATED"/>
    <property type="match status" value="1"/>
</dbReference>
<dbReference type="STRING" id="451379.A0A0N5AW74"/>
<dbReference type="WBParaSite" id="SMUV_0000916401-mRNA-1">
    <property type="protein sequence ID" value="SMUV_0000916401-mRNA-1"/>
    <property type="gene ID" value="SMUV_0000916401"/>
</dbReference>
<dbReference type="PANTHER" id="PTHR10183">
    <property type="entry name" value="CALPAIN"/>
    <property type="match status" value="1"/>
</dbReference>
<dbReference type="InterPro" id="IPR022684">
    <property type="entry name" value="Calpain_cysteine_protease"/>
</dbReference>
<dbReference type="InterPro" id="IPR038765">
    <property type="entry name" value="Papain-like_cys_pep_sf"/>
</dbReference>
<proteinExistence type="inferred from homology"/>
<dbReference type="CDD" id="cd00044">
    <property type="entry name" value="CysPc"/>
    <property type="match status" value="1"/>
</dbReference>
<protein>
    <submittedName>
        <fullName evidence="7">Calpain catalytic domain-containing protein</fullName>
    </submittedName>
</protein>
<dbReference type="AlphaFoldDB" id="A0A0N5AW74"/>
<dbReference type="Gene3D" id="2.60.120.380">
    <property type="match status" value="1"/>
</dbReference>
<keyword evidence="3" id="KW-0645">Protease</keyword>
<accession>A0A0N5AW74</accession>
<feature type="domain" description="Calpain catalytic" evidence="5">
    <location>
        <begin position="104"/>
        <end position="424"/>
    </location>
</feature>
<dbReference type="PROSITE" id="PS50203">
    <property type="entry name" value="CALPAIN_CAT"/>
    <property type="match status" value="1"/>
</dbReference>
<keyword evidence="3" id="KW-0378">Hydrolase</keyword>
<name>A0A0N5AW74_9BILA</name>
<evidence type="ECO:0000256" key="4">
    <source>
        <dbReference type="SAM" id="MobiDB-lite"/>
    </source>
</evidence>
<dbReference type="SUPFAM" id="SSF54001">
    <property type="entry name" value="Cysteine proteinases"/>
    <property type="match status" value="1"/>
</dbReference>
<dbReference type="GO" id="GO:0004198">
    <property type="term" value="F:calcium-dependent cysteine-type endopeptidase activity"/>
    <property type="evidence" value="ECO:0007669"/>
    <property type="project" value="InterPro"/>
</dbReference>
<evidence type="ECO:0000313" key="7">
    <source>
        <dbReference type="WBParaSite" id="SMUV_0000916401-mRNA-1"/>
    </source>
</evidence>
<evidence type="ECO:0000313" key="6">
    <source>
        <dbReference type="Proteomes" id="UP000046393"/>
    </source>
</evidence>